<proteinExistence type="predicted"/>
<protein>
    <submittedName>
        <fullName evidence="2">Uncharacterized protein</fullName>
    </submittedName>
</protein>
<dbReference type="EMBL" id="JAYMYR010000007">
    <property type="protein sequence ID" value="KAK7352992.1"/>
    <property type="molecule type" value="Genomic_DNA"/>
</dbReference>
<comment type="caution">
    <text evidence="2">The sequence shown here is derived from an EMBL/GenBank/DDBJ whole genome shotgun (WGS) entry which is preliminary data.</text>
</comment>
<organism evidence="2 3">
    <name type="scientific">Phaseolus coccineus</name>
    <name type="common">Scarlet runner bean</name>
    <name type="synonym">Phaseolus multiflorus</name>
    <dbReference type="NCBI Taxonomy" id="3886"/>
    <lineage>
        <taxon>Eukaryota</taxon>
        <taxon>Viridiplantae</taxon>
        <taxon>Streptophyta</taxon>
        <taxon>Embryophyta</taxon>
        <taxon>Tracheophyta</taxon>
        <taxon>Spermatophyta</taxon>
        <taxon>Magnoliopsida</taxon>
        <taxon>eudicotyledons</taxon>
        <taxon>Gunneridae</taxon>
        <taxon>Pentapetalae</taxon>
        <taxon>rosids</taxon>
        <taxon>fabids</taxon>
        <taxon>Fabales</taxon>
        <taxon>Fabaceae</taxon>
        <taxon>Papilionoideae</taxon>
        <taxon>50 kb inversion clade</taxon>
        <taxon>NPAAA clade</taxon>
        <taxon>indigoferoid/millettioid clade</taxon>
        <taxon>Phaseoleae</taxon>
        <taxon>Phaseolus</taxon>
    </lineage>
</organism>
<sequence length="108" mass="12429">MMYLFGCMLFIMDGVTVVFLLVFTSHARIYGMKKCCRPCQPNKEVFWVCAFPVCCVWFLSDLGLLYFIDCRGFCDLGLWFFVIRPTPLQLVWCVFLVVVVSCVVGSIL</sequence>
<dbReference type="AlphaFoldDB" id="A0AAN9MEM8"/>
<keyword evidence="1" id="KW-1133">Transmembrane helix</keyword>
<dbReference type="Proteomes" id="UP001374584">
    <property type="component" value="Unassembled WGS sequence"/>
</dbReference>
<feature type="transmembrane region" description="Helical" evidence="1">
    <location>
        <begin position="88"/>
        <end position="107"/>
    </location>
</feature>
<keyword evidence="3" id="KW-1185">Reference proteome</keyword>
<evidence type="ECO:0000313" key="3">
    <source>
        <dbReference type="Proteomes" id="UP001374584"/>
    </source>
</evidence>
<keyword evidence="1" id="KW-0812">Transmembrane</keyword>
<gene>
    <name evidence="2" type="ORF">VNO80_18424</name>
</gene>
<accession>A0AAN9MEM8</accession>
<evidence type="ECO:0000313" key="2">
    <source>
        <dbReference type="EMBL" id="KAK7352992.1"/>
    </source>
</evidence>
<keyword evidence="1" id="KW-0472">Membrane</keyword>
<evidence type="ECO:0000256" key="1">
    <source>
        <dbReference type="SAM" id="Phobius"/>
    </source>
</evidence>
<name>A0AAN9MEM8_PHACN</name>
<feature type="transmembrane region" description="Helical" evidence="1">
    <location>
        <begin position="6"/>
        <end position="24"/>
    </location>
</feature>
<feature type="transmembrane region" description="Helical" evidence="1">
    <location>
        <begin position="45"/>
        <end position="68"/>
    </location>
</feature>
<reference evidence="2 3" key="1">
    <citation type="submission" date="2024-01" db="EMBL/GenBank/DDBJ databases">
        <title>The genomes of 5 underutilized Papilionoideae crops provide insights into root nodulation and disease resistanc.</title>
        <authorList>
            <person name="Jiang F."/>
        </authorList>
    </citation>
    <scope>NUCLEOTIDE SEQUENCE [LARGE SCALE GENOMIC DNA]</scope>
    <source>
        <strain evidence="2">JINMINGXINNONG_FW02</strain>
        <tissue evidence="2">Leaves</tissue>
    </source>
</reference>